<accession>A0A0W0WDP8</accession>
<comment type="caution">
    <text evidence="5">The sequence shown here is derived from an EMBL/GenBank/DDBJ whole genome shotgun (WGS) entry which is preliminary data.</text>
</comment>
<name>A0A0W0WDP8_9GAMM</name>
<organism evidence="5 6">
    <name type="scientific">Legionella maceachernii</name>
    <dbReference type="NCBI Taxonomy" id="466"/>
    <lineage>
        <taxon>Bacteria</taxon>
        <taxon>Pseudomonadati</taxon>
        <taxon>Pseudomonadota</taxon>
        <taxon>Gammaproteobacteria</taxon>
        <taxon>Legionellales</taxon>
        <taxon>Legionellaceae</taxon>
        <taxon>Legionella</taxon>
    </lineage>
</organism>
<dbReference type="Gene3D" id="3.40.50.1450">
    <property type="entry name" value="HybD-like"/>
    <property type="match status" value="1"/>
</dbReference>
<dbReference type="PANTHER" id="PTHR30302">
    <property type="entry name" value="HYDROGENASE 1 MATURATION PROTEASE"/>
    <property type="match status" value="1"/>
</dbReference>
<keyword evidence="3" id="KW-0064">Aspartyl protease</keyword>
<evidence type="ECO:0000256" key="1">
    <source>
        <dbReference type="ARBA" id="ARBA00006814"/>
    </source>
</evidence>
<keyword evidence="2" id="KW-0645">Protease</keyword>
<dbReference type="InterPro" id="IPR000671">
    <property type="entry name" value="Peptidase_A31"/>
</dbReference>
<evidence type="ECO:0000256" key="4">
    <source>
        <dbReference type="ARBA" id="ARBA00022801"/>
    </source>
</evidence>
<dbReference type="InterPro" id="IPR023430">
    <property type="entry name" value="Pept_HybD-like_dom_sf"/>
</dbReference>
<dbReference type="PATRIC" id="fig|466.6.peg.686"/>
<comment type="similarity">
    <text evidence="1">Belongs to the peptidase A31 family.</text>
</comment>
<dbReference type="PANTHER" id="PTHR30302:SF1">
    <property type="entry name" value="HYDROGENASE 2 MATURATION PROTEASE"/>
    <property type="match status" value="1"/>
</dbReference>
<dbReference type="STRING" id="466.Lmac_0634"/>
<evidence type="ECO:0000313" key="6">
    <source>
        <dbReference type="Proteomes" id="UP000054908"/>
    </source>
</evidence>
<dbReference type="Proteomes" id="UP000054908">
    <property type="component" value="Unassembled WGS sequence"/>
</dbReference>
<gene>
    <name evidence="5" type="primary">vhtD</name>
    <name evidence="5" type="ORF">Lmac_0634</name>
</gene>
<dbReference type="NCBIfam" id="TIGR00072">
    <property type="entry name" value="hydrog_prot"/>
    <property type="match status" value="1"/>
</dbReference>
<dbReference type="CDD" id="cd00518">
    <property type="entry name" value="H2MP"/>
    <property type="match status" value="1"/>
</dbReference>
<dbReference type="GO" id="GO:0016485">
    <property type="term" value="P:protein processing"/>
    <property type="evidence" value="ECO:0007669"/>
    <property type="project" value="TreeGrafter"/>
</dbReference>
<evidence type="ECO:0000313" key="5">
    <source>
        <dbReference type="EMBL" id="KTD30450.1"/>
    </source>
</evidence>
<protein>
    <submittedName>
        <fullName evidence="5">Hydrogenase expression/formation protein</fullName>
    </submittedName>
</protein>
<dbReference type="RefSeq" id="WP_058451457.1">
    <property type="nucleotide sequence ID" value="NZ_CAAAIB010000007.1"/>
</dbReference>
<reference evidence="5 6" key="1">
    <citation type="submission" date="2015-11" db="EMBL/GenBank/DDBJ databases">
        <title>Genomic analysis of 38 Legionella species identifies large and diverse effector repertoires.</title>
        <authorList>
            <person name="Burstein D."/>
            <person name="Amaro F."/>
            <person name="Zusman T."/>
            <person name="Lifshitz Z."/>
            <person name="Cohen O."/>
            <person name="Gilbert J.A."/>
            <person name="Pupko T."/>
            <person name="Shuman H.A."/>
            <person name="Segal G."/>
        </authorList>
    </citation>
    <scope>NUCLEOTIDE SEQUENCE [LARGE SCALE GENOMIC DNA]</scope>
    <source>
        <strain evidence="5 6">PX-1-G2-E2</strain>
    </source>
</reference>
<dbReference type="OrthoDB" id="9808862at2"/>
<dbReference type="AlphaFoldDB" id="A0A0W0WDP8"/>
<keyword evidence="6" id="KW-1185">Reference proteome</keyword>
<dbReference type="SUPFAM" id="SSF53163">
    <property type="entry name" value="HybD-like"/>
    <property type="match status" value="1"/>
</dbReference>
<dbReference type="Pfam" id="PF01750">
    <property type="entry name" value="HycI"/>
    <property type="match status" value="1"/>
</dbReference>
<sequence length="162" mass="18028">MIELLILGLGSPFGDDRLGWEVVRLLQQREELKSYSSQQVQMVCGDRPGVHLLELMSNAKTVFLIDAVKTGAKLGSLHCFNPEEIKVLSTLQSTHDFGIAQTLALGKALNSLPQNLFLYGIEINDVKFQFEISDPINQATQALVEQILKSIFTHFKEKGLSI</sequence>
<proteinExistence type="inferred from homology"/>
<dbReference type="GO" id="GO:0004190">
    <property type="term" value="F:aspartic-type endopeptidase activity"/>
    <property type="evidence" value="ECO:0007669"/>
    <property type="project" value="UniProtKB-KW"/>
</dbReference>
<evidence type="ECO:0000256" key="2">
    <source>
        <dbReference type="ARBA" id="ARBA00022670"/>
    </source>
</evidence>
<keyword evidence="4" id="KW-0378">Hydrolase</keyword>
<dbReference type="GO" id="GO:0008047">
    <property type="term" value="F:enzyme activator activity"/>
    <property type="evidence" value="ECO:0007669"/>
    <property type="project" value="InterPro"/>
</dbReference>
<evidence type="ECO:0000256" key="3">
    <source>
        <dbReference type="ARBA" id="ARBA00022750"/>
    </source>
</evidence>
<dbReference type="EMBL" id="LNYL01000016">
    <property type="protein sequence ID" value="KTD30450.1"/>
    <property type="molecule type" value="Genomic_DNA"/>
</dbReference>